<dbReference type="Ensembl" id="ENSPSTT00000015972.1">
    <property type="protein sequence ID" value="ENSPSTP00000015219.1"/>
    <property type="gene ID" value="ENSPSTG00000010802.1"/>
</dbReference>
<dbReference type="Pfam" id="PF03364">
    <property type="entry name" value="Polyketide_cyc"/>
    <property type="match status" value="1"/>
</dbReference>
<evidence type="ECO:0000313" key="7">
    <source>
        <dbReference type="Proteomes" id="UP000694428"/>
    </source>
</evidence>
<comment type="similarity">
    <text evidence="1">Belongs to the COQ10 family.</text>
</comment>
<evidence type="ECO:0000256" key="1">
    <source>
        <dbReference type="ARBA" id="ARBA00006885"/>
    </source>
</evidence>
<dbReference type="Proteomes" id="UP000694428">
    <property type="component" value="Unplaced"/>
</dbReference>
<dbReference type="FunFam" id="3.30.530.20:FF:000114">
    <property type="entry name" value="Uncharacterized protein"/>
    <property type="match status" value="1"/>
</dbReference>
<comment type="subunit">
    <text evidence="2">Interacts with coenzyme Q.</text>
</comment>
<sequence>MAARRLRGALQLGARQRLRTVAAPPGRLTAPCGLGFGRPSTSTEWDPQHAPTRSFLNLAGSLTNKRKEYSERRIIGYSMQEMYDVVSNVDDYKTFVPWCKKSVVVSKRTGHIKAQLEVGFPPVLERYTSIVTLVRPHLVKVSAAPVQPRPRCTPGPLISCSPPGRLHGWAALQPPGDKLALQPRHPRLSPHLHRGFLGKPFPARCPQQGCSFLPFSHAALLLRSPSSSAPCCTPSWPLSSSTRWSSRWWRPLSARQPRTSGPRPASPGSSCSTRCTRREGSAAAADCARASPAPLLNIYLSASLLPLPGIPSQPRGHEAVLLQGAAVSPPGPVAPRQEPRPSAGLPHFVADFGFKFLF</sequence>
<keyword evidence="7" id="KW-1185">Reference proteome</keyword>
<reference evidence="6" key="1">
    <citation type="submission" date="2025-08" db="UniProtKB">
        <authorList>
            <consortium name="Ensembl"/>
        </authorList>
    </citation>
    <scope>IDENTIFICATION</scope>
</reference>
<organism evidence="6 7">
    <name type="scientific">Pavo cristatus</name>
    <name type="common">Indian peafowl</name>
    <name type="synonym">Blue peafowl</name>
    <dbReference type="NCBI Taxonomy" id="9049"/>
    <lineage>
        <taxon>Eukaryota</taxon>
        <taxon>Metazoa</taxon>
        <taxon>Chordata</taxon>
        <taxon>Craniata</taxon>
        <taxon>Vertebrata</taxon>
        <taxon>Euteleostomi</taxon>
        <taxon>Archelosauria</taxon>
        <taxon>Archosauria</taxon>
        <taxon>Dinosauria</taxon>
        <taxon>Saurischia</taxon>
        <taxon>Theropoda</taxon>
        <taxon>Coelurosauria</taxon>
        <taxon>Aves</taxon>
        <taxon>Neognathae</taxon>
        <taxon>Galloanserae</taxon>
        <taxon>Galliformes</taxon>
        <taxon>Phasianidae</taxon>
        <taxon>Phasianinae</taxon>
        <taxon>Pavo</taxon>
    </lineage>
</organism>
<reference evidence="6" key="2">
    <citation type="submission" date="2025-09" db="UniProtKB">
        <authorList>
            <consortium name="Ensembl"/>
        </authorList>
    </citation>
    <scope>IDENTIFICATION</scope>
</reference>
<evidence type="ECO:0000256" key="3">
    <source>
        <dbReference type="ARBA" id="ARBA00024947"/>
    </source>
</evidence>
<dbReference type="InterPro" id="IPR005031">
    <property type="entry name" value="COQ10_START"/>
</dbReference>
<protein>
    <recommendedName>
        <fullName evidence="5">Coenzyme Q-binding protein COQ10 START domain-containing protein</fullName>
    </recommendedName>
</protein>
<dbReference type="Gene3D" id="3.30.530.20">
    <property type="match status" value="1"/>
</dbReference>
<comment type="function">
    <text evidence="3">Required for the function of coenzyme Q in the respiratory chain. May serve as a chaperone or may be involved in the transport of Q6 from its site of synthesis to the catalytic sites of the respiratory complexes.</text>
</comment>
<accession>A0A8C9FLW7</accession>
<dbReference type="CDD" id="cd07813">
    <property type="entry name" value="COQ10p_like"/>
    <property type="match status" value="1"/>
</dbReference>
<evidence type="ECO:0000259" key="5">
    <source>
        <dbReference type="Pfam" id="PF03364"/>
    </source>
</evidence>
<dbReference type="InterPro" id="IPR023393">
    <property type="entry name" value="START-like_dom_sf"/>
</dbReference>
<dbReference type="PANTHER" id="PTHR12901">
    <property type="entry name" value="SPERM PROTEIN HOMOLOG"/>
    <property type="match status" value="1"/>
</dbReference>
<dbReference type="PANTHER" id="PTHR12901:SF8">
    <property type="entry name" value="COENZYME Q-BINDING PROTEIN COQ10 HOMOLOG A, MITOCHONDRIAL"/>
    <property type="match status" value="1"/>
</dbReference>
<dbReference type="GO" id="GO:0005739">
    <property type="term" value="C:mitochondrion"/>
    <property type="evidence" value="ECO:0007669"/>
    <property type="project" value="TreeGrafter"/>
</dbReference>
<evidence type="ECO:0000256" key="2">
    <source>
        <dbReference type="ARBA" id="ARBA00011814"/>
    </source>
</evidence>
<dbReference type="AlphaFoldDB" id="A0A8C9FLW7"/>
<proteinExistence type="inferred from homology"/>
<dbReference type="InterPro" id="IPR044996">
    <property type="entry name" value="COQ10-like"/>
</dbReference>
<feature type="domain" description="Coenzyme Q-binding protein COQ10 START" evidence="5">
    <location>
        <begin position="75"/>
        <end position="138"/>
    </location>
</feature>
<feature type="region of interest" description="Disordered" evidence="4">
    <location>
        <begin position="253"/>
        <end position="274"/>
    </location>
</feature>
<evidence type="ECO:0000313" key="6">
    <source>
        <dbReference type="Ensembl" id="ENSPSTP00000015219.1"/>
    </source>
</evidence>
<dbReference type="SUPFAM" id="SSF55961">
    <property type="entry name" value="Bet v1-like"/>
    <property type="match status" value="1"/>
</dbReference>
<dbReference type="GO" id="GO:0048039">
    <property type="term" value="F:ubiquinone binding"/>
    <property type="evidence" value="ECO:0007669"/>
    <property type="project" value="InterPro"/>
</dbReference>
<dbReference type="GO" id="GO:0045333">
    <property type="term" value="P:cellular respiration"/>
    <property type="evidence" value="ECO:0007669"/>
    <property type="project" value="InterPro"/>
</dbReference>
<evidence type="ECO:0000256" key="4">
    <source>
        <dbReference type="SAM" id="MobiDB-lite"/>
    </source>
</evidence>
<name>A0A8C9FLW7_PAVCR</name>